<evidence type="ECO:0000256" key="1">
    <source>
        <dbReference type="SAM" id="MobiDB-lite"/>
    </source>
</evidence>
<reference evidence="2" key="1">
    <citation type="submission" date="2023-03" db="EMBL/GenBank/DDBJ databases">
        <title>Massive genome expansion in bonnet fungi (Mycena s.s.) driven by repeated elements and novel gene families across ecological guilds.</title>
        <authorList>
            <consortium name="Lawrence Berkeley National Laboratory"/>
            <person name="Harder C.B."/>
            <person name="Miyauchi S."/>
            <person name="Viragh M."/>
            <person name="Kuo A."/>
            <person name="Thoen E."/>
            <person name="Andreopoulos B."/>
            <person name="Lu D."/>
            <person name="Skrede I."/>
            <person name="Drula E."/>
            <person name="Henrissat B."/>
            <person name="Morin E."/>
            <person name="Kohler A."/>
            <person name="Barry K."/>
            <person name="LaButti K."/>
            <person name="Morin E."/>
            <person name="Salamov A."/>
            <person name="Lipzen A."/>
            <person name="Mereny Z."/>
            <person name="Hegedus B."/>
            <person name="Baldrian P."/>
            <person name="Stursova M."/>
            <person name="Weitz H."/>
            <person name="Taylor A."/>
            <person name="Grigoriev I.V."/>
            <person name="Nagy L.G."/>
            <person name="Martin F."/>
            <person name="Kauserud H."/>
        </authorList>
    </citation>
    <scope>NUCLEOTIDE SEQUENCE</scope>
    <source>
        <strain evidence="2">CBHHK002</strain>
    </source>
</reference>
<dbReference type="EMBL" id="JARIHO010000007">
    <property type="protein sequence ID" value="KAJ7358066.1"/>
    <property type="molecule type" value="Genomic_DNA"/>
</dbReference>
<dbReference type="AlphaFoldDB" id="A0AAD7AHK2"/>
<comment type="caution">
    <text evidence="2">The sequence shown here is derived from an EMBL/GenBank/DDBJ whole genome shotgun (WGS) entry which is preliminary data.</text>
</comment>
<organism evidence="2 3">
    <name type="scientific">Mycena albidolilacea</name>
    <dbReference type="NCBI Taxonomy" id="1033008"/>
    <lineage>
        <taxon>Eukaryota</taxon>
        <taxon>Fungi</taxon>
        <taxon>Dikarya</taxon>
        <taxon>Basidiomycota</taxon>
        <taxon>Agaricomycotina</taxon>
        <taxon>Agaricomycetes</taxon>
        <taxon>Agaricomycetidae</taxon>
        <taxon>Agaricales</taxon>
        <taxon>Marasmiineae</taxon>
        <taxon>Mycenaceae</taxon>
        <taxon>Mycena</taxon>
    </lineage>
</organism>
<feature type="region of interest" description="Disordered" evidence="1">
    <location>
        <begin position="154"/>
        <end position="185"/>
    </location>
</feature>
<sequence length="208" mass="23166">MQIQPQMAKMWTLPHLVQIRQPEFWDIQIIGKSGTVWKLCFAGFKRIYIRENLLRDGRVSLLSQKFTRVNGTWYTNPDITSVVGLHAVPVTGTAIVSTGPERERSVTRRRSFCLLKLTKHASQKAYTAYSTAYSVFSGPVDLSTAVFDGNGHQKCSERAHGTGRLSKTNKGGGKRDTDQPKPSTATRLWASDLQAEDPIKHFGVAKAC</sequence>
<gene>
    <name evidence="2" type="ORF">DFH08DRAFT_801918</name>
</gene>
<keyword evidence="3" id="KW-1185">Reference proteome</keyword>
<dbReference type="Proteomes" id="UP001218218">
    <property type="component" value="Unassembled WGS sequence"/>
</dbReference>
<name>A0AAD7AHK2_9AGAR</name>
<proteinExistence type="predicted"/>
<evidence type="ECO:0000313" key="3">
    <source>
        <dbReference type="Proteomes" id="UP001218218"/>
    </source>
</evidence>
<protein>
    <submittedName>
        <fullName evidence="2">Uncharacterized protein</fullName>
    </submittedName>
</protein>
<evidence type="ECO:0000313" key="2">
    <source>
        <dbReference type="EMBL" id="KAJ7358066.1"/>
    </source>
</evidence>
<accession>A0AAD7AHK2</accession>